<dbReference type="AlphaFoldDB" id="A0AAD7A331"/>
<accession>A0AAD7A331</accession>
<feature type="transmembrane region" description="Helical" evidence="1">
    <location>
        <begin position="24"/>
        <end position="42"/>
    </location>
</feature>
<dbReference type="EMBL" id="JARIHO010000018">
    <property type="protein sequence ID" value="KAJ7347873.1"/>
    <property type="molecule type" value="Genomic_DNA"/>
</dbReference>
<evidence type="ECO:0000256" key="1">
    <source>
        <dbReference type="SAM" id="Phobius"/>
    </source>
</evidence>
<evidence type="ECO:0000313" key="3">
    <source>
        <dbReference type="Proteomes" id="UP001218218"/>
    </source>
</evidence>
<evidence type="ECO:0000313" key="2">
    <source>
        <dbReference type="EMBL" id="KAJ7347873.1"/>
    </source>
</evidence>
<comment type="caution">
    <text evidence="2">The sequence shown here is derived from an EMBL/GenBank/DDBJ whole genome shotgun (WGS) entry which is preliminary data.</text>
</comment>
<name>A0AAD7A331_9AGAR</name>
<keyword evidence="1" id="KW-0812">Transmembrane</keyword>
<organism evidence="2 3">
    <name type="scientific">Mycena albidolilacea</name>
    <dbReference type="NCBI Taxonomy" id="1033008"/>
    <lineage>
        <taxon>Eukaryota</taxon>
        <taxon>Fungi</taxon>
        <taxon>Dikarya</taxon>
        <taxon>Basidiomycota</taxon>
        <taxon>Agaricomycotina</taxon>
        <taxon>Agaricomycetes</taxon>
        <taxon>Agaricomycetidae</taxon>
        <taxon>Agaricales</taxon>
        <taxon>Marasmiineae</taxon>
        <taxon>Mycenaceae</taxon>
        <taxon>Mycena</taxon>
    </lineage>
</organism>
<gene>
    <name evidence="2" type="ORF">DFH08DRAFT_960262</name>
</gene>
<keyword evidence="1" id="KW-1133">Transmembrane helix</keyword>
<keyword evidence="3" id="KW-1185">Reference proteome</keyword>
<reference evidence="2" key="1">
    <citation type="submission" date="2023-03" db="EMBL/GenBank/DDBJ databases">
        <title>Massive genome expansion in bonnet fungi (Mycena s.s.) driven by repeated elements and novel gene families across ecological guilds.</title>
        <authorList>
            <consortium name="Lawrence Berkeley National Laboratory"/>
            <person name="Harder C.B."/>
            <person name="Miyauchi S."/>
            <person name="Viragh M."/>
            <person name="Kuo A."/>
            <person name="Thoen E."/>
            <person name="Andreopoulos B."/>
            <person name="Lu D."/>
            <person name="Skrede I."/>
            <person name="Drula E."/>
            <person name="Henrissat B."/>
            <person name="Morin E."/>
            <person name="Kohler A."/>
            <person name="Barry K."/>
            <person name="LaButti K."/>
            <person name="Morin E."/>
            <person name="Salamov A."/>
            <person name="Lipzen A."/>
            <person name="Mereny Z."/>
            <person name="Hegedus B."/>
            <person name="Baldrian P."/>
            <person name="Stursova M."/>
            <person name="Weitz H."/>
            <person name="Taylor A."/>
            <person name="Grigoriev I.V."/>
            <person name="Nagy L.G."/>
            <person name="Martin F."/>
            <person name="Kauserud H."/>
        </authorList>
    </citation>
    <scope>NUCLEOTIDE SEQUENCE</scope>
    <source>
        <strain evidence="2">CBHHK002</strain>
    </source>
</reference>
<protein>
    <submittedName>
        <fullName evidence="2">Uncharacterized protein</fullName>
    </submittedName>
</protein>
<sequence>MCDNPSTIRSALLFWMLSFVPSNILPYITLGVASISLVVYYVQLNLPSLKLNRLKNTIGMTEDIITRAKADCGMRDHLLLVEGEIRLLRVKLSTSRIHSRLLETHSVCWITYLQNMITISRNLAMSERELQDIRTSLLLLIEGPHQHKLGQTINGSQEIEHSRVLQSQRSCRTRVGNRDVGLSHEV</sequence>
<dbReference type="Proteomes" id="UP001218218">
    <property type="component" value="Unassembled WGS sequence"/>
</dbReference>
<keyword evidence="1" id="KW-0472">Membrane</keyword>
<proteinExistence type="predicted"/>